<reference evidence="14" key="1">
    <citation type="journal article" date="2024" name="Roy. Soc. Open Sci.">
        <title>Fossil-calibrated phylogenies of Southern cave weta show dispersal and extinction confound biogeographic signal.</title>
        <authorList>
            <person name="Dowle E.J."/>
            <person name="Trewick S.A."/>
            <person name="Morgan-Richards M."/>
        </authorList>
    </citation>
    <scope>NUCLEOTIDE SEQUENCE</scope>
    <source>
        <tissue evidence="14">Leg</tissue>
    </source>
</reference>
<evidence type="ECO:0000256" key="6">
    <source>
        <dbReference type="ARBA" id="ARBA00022692"/>
    </source>
</evidence>
<keyword evidence="10 12" id="KW-0496">Mitochondrion</keyword>
<evidence type="ECO:0000256" key="13">
    <source>
        <dbReference type="SAM" id="Phobius"/>
    </source>
</evidence>
<keyword evidence="7 12" id="KW-0375">Hydrogen ion transport</keyword>
<evidence type="ECO:0000256" key="7">
    <source>
        <dbReference type="ARBA" id="ARBA00022781"/>
    </source>
</evidence>
<dbReference type="InterPro" id="IPR001421">
    <property type="entry name" value="ATP8_metazoa"/>
</dbReference>
<dbReference type="EMBL" id="OR551710">
    <property type="protein sequence ID" value="XBC31332.1"/>
    <property type="molecule type" value="Genomic_DNA"/>
</dbReference>
<gene>
    <name evidence="14" type="primary">ATP8</name>
</gene>
<evidence type="ECO:0000256" key="12">
    <source>
        <dbReference type="RuleBase" id="RU003661"/>
    </source>
</evidence>
<evidence type="ECO:0000256" key="3">
    <source>
        <dbReference type="ARBA" id="ARBA00011291"/>
    </source>
</evidence>
<evidence type="ECO:0000256" key="5">
    <source>
        <dbReference type="ARBA" id="ARBA00022547"/>
    </source>
</evidence>
<accession>A0AAU7B9S3</accession>
<evidence type="ECO:0000256" key="11">
    <source>
        <dbReference type="ARBA" id="ARBA00023136"/>
    </source>
</evidence>
<dbReference type="GO" id="GO:0015078">
    <property type="term" value="F:proton transmembrane transporter activity"/>
    <property type="evidence" value="ECO:0007669"/>
    <property type="project" value="InterPro"/>
</dbReference>
<proteinExistence type="inferred from homology"/>
<keyword evidence="5 12" id="KW-0138">CF(0)</keyword>
<dbReference type="Pfam" id="PF00895">
    <property type="entry name" value="ATP-synt_8"/>
    <property type="match status" value="1"/>
</dbReference>
<organism evidence="14">
    <name type="scientific">Neonetus sp</name>
    <dbReference type="NCBI Taxonomy" id="3143695"/>
    <lineage>
        <taxon>Eukaryota</taxon>
        <taxon>Metazoa</taxon>
        <taxon>Ecdysozoa</taxon>
        <taxon>Arthropoda</taxon>
        <taxon>Hexapoda</taxon>
        <taxon>Insecta</taxon>
        <taxon>Pterygota</taxon>
        <taxon>Neoptera</taxon>
        <taxon>Polyneoptera</taxon>
        <taxon>Orthoptera</taxon>
        <taxon>Ensifera</taxon>
        <taxon>Tettigoniidea</taxon>
        <taxon>Rhaphidophoroidea</taxon>
        <taxon>Rhaphidophoridae</taxon>
        <taxon>Macropathinae</taxon>
        <taxon>Neonetus</taxon>
    </lineage>
</organism>
<dbReference type="GO" id="GO:0015986">
    <property type="term" value="P:proton motive force-driven ATP synthesis"/>
    <property type="evidence" value="ECO:0007669"/>
    <property type="project" value="InterPro"/>
</dbReference>
<comment type="subunit">
    <text evidence="3">F-type ATPases have 2 components, CF(1) - the catalytic core - and CF(0) - the membrane proton channel.</text>
</comment>
<sequence>MPQMAPISWLFMFILFSFTLLTFCSSNYFLFSISPSKSPEKKINISSINWKW</sequence>
<geneLocation type="mitochondrion" evidence="14"/>
<dbReference type="AlphaFoldDB" id="A0AAU7B9S3"/>
<evidence type="ECO:0000256" key="4">
    <source>
        <dbReference type="ARBA" id="ARBA00022448"/>
    </source>
</evidence>
<name>A0AAU7B9S3_9ORTH</name>
<keyword evidence="8 13" id="KW-1133">Transmembrane helix</keyword>
<keyword evidence="9 12" id="KW-0406">Ion transport</keyword>
<evidence type="ECO:0000256" key="1">
    <source>
        <dbReference type="ARBA" id="ARBA00004304"/>
    </source>
</evidence>
<keyword evidence="6 12" id="KW-0812">Transmembrane</keyword>
<feature type="transmembrane region" description="Helical" evidence="13">
    <location>
        <begin position="6"/>
        <end position="31"/>
    </location>
</feature>
<dbReference type="GO" id="GO:0031966">
    <property type="term" value="C:mitochondrial membrane"/>
    <property type="evidence" value="ECO:0007669"/>
    <property type="project" value="UniProtKB-SubCell"/>
</dbReference>
<keyword evidence="4 12" id="KW-0813">Transport</keyword>
<evidence type="ECO:0000256" key="10">
    <source>
        <dbReference type="ARBA" id="ARBA00023128"/>
    </source>
</evidence>
<reference evidence="14" key="2">
    <citation type="submission" date="2024-06" db="EMBL/GenBank/DDBJ databases">
        <authorList>
            <person name="Dowle E.J."/>
            <person name="Trewick S.A."/>
            <person name="Morgan-Richards M."/>
        </authorList>
    </citation>
    <scope>NUCLEOTIDE SEQUENCE</scope>
    <source>
        <tissue evidence="14">Leg</tissue>
    </source>
</reference>
<evidence type="ECO:0000256" key="2">
    <source>
        <dbReference type="ARBA" id="ARBA00008892"/>
    </source>
</evidence>
<evidence type="ECO:0000313" key="14">
    <source>
        <dbReference type="EMBL" id="XBC31332.1"/>
    </source>
</evidence>
<comment type="subcellular location">
    <subcellularLocation>
        <location evidence="1 12">Mitochondrion membrane</location>
        <topology evidence="1 12">Single-pass membrane protein</topology>
    </subcellularLocation>
</comment>
<protein>
    <recommendedName>
        <fullName evidence="12">ATP synthase complex subunit 8</fullName>
    </recommendedName>
</protein>
<evidence type="ECO:0000256" key="8">
    <source>
        <dbReference type="ARBA" id="ARBA00022989"/>
    </source>
</evidence>
<keyword evidence="11 13" id="KW-0472">Membrane</keyword>
<evidence type="ECO:0000256" key="9">
    <source>
        <dbReference type="ARBA" id="ARBA00023065"/>
    </source>
</evidence>
<dbReference type="GO" id="GO:0045259">
    <property type="term" value="C:proton-transporting ATP synthase complex"/>
    <property type="evidence" value="ECO:0007669"/>
    <property type="project" value="UniProtKB-KW"/>
</dbReference>
<comment type="similarity">
    <text evidence="2 12">Belongs to the ATPase protein 8 family.</text>
</comment>